<dbReference type="Pfam" id="PF06605">
    <property type="entry name" value="Prophage_tail"/>
    <property type="match status" value="1"/>
</dbReference>
<name>A0ABW4DRM6_9LACO</name>
<evidence type="ECO:0000313" key="3">
    <source>
        <dbReference type="EMBL" id="MFD1466468.1"/>
    </source>
</evidence>
<accession>A0ABW4DRM6</accession>
<sequence>MYYAMLDDELLYDPRAKGYEIFDPKLSLEVNKNGTFTFTIHQYHPLYNRIAKRKSIVEIYQDNALRFRGRVLDDQTALSNAKTVTVEGEMTYFNDTILRPYEYTGSVEGYLSLIIDQHNTQVGTDKQFKLGKVTVTDPNDVIVRSDSTYPKTWDVVEDKLIKSLGGYLMIRRENGVNYLDYLADSDYKSDQTIELGKNILDLKKTSSATGIYTAILPLGTQIKDEDGNDTGERLTVKSVNDDNDVIVDDEAVAKYGYIIEVVTWDDVTLADNLLRKAKVELAELVKMDITLELTAVDLANAGQKVNHFRLFEYVQVTSKPHDVDELLLAEKLELNLTNPAADKLTIGLQRKSLTDKQVSTSKVINKVQSDYVVNEKVREIQQNATEKYSEIKQDSEKIGMEVAEINKGVKEQSELLSDQQKQIRQALDDIDEANSQLTDLSADGKLTPNEKQQLKKEWDVIASEKPQLDESASSYGVDTTGLGTAYDSLTAFLTPLLSDLTTTSTADGATLRTDFQAYYDAKLVTMNSINNVIQGNVIDANEDTKAWTQEQLAAEADSIRQQSDEDYATKDELVDYQSTVSTQFEQTKDDFLFQFTNILEQISNIDGDTKTQFQQIVKYIRFEDGNIILGQVGNEVTLKIQNDRIGFLQSGNEVAYINNNKLYITDGEFLNSLRLGNFAFVPRENGNLSFKWVGGESV</sequence>
<dbReference type="RefSeq" id="WP_125577449.1">
    <property type="nucleotide sequence ID" value="NZ_JBHTOF010000103.1"/>
</dbReference>
<reference evidence="4" key="1">
    <citation type="journal article" date="2019" name="Int. J. Syst. Evol. Microbiol.">
        <title>The Global Catalogue of Microorganisms (GCM) 10K type strain sequencing project: providing services to taxonomists for standard genome sequencing and annotation.</title>
        <authorList>
            <consortium name="The Broad Institute Genomics Platform"/>
            <consortium name="The Broad Institute Genome Sequencing Center for Infectious Disease"/>
            <person name="Wu L."/>
            <person name="Ma J."/>
        </authorList>
    </citation>
    <scope>NUCLEOTIDE SEQUENCE [LARGE SCALE GENOMIC DNA]</scope>
    <source>
        <strain evidence="4">CCM 8951</strain>
    </source>
</reference>
<gene>
    <name evidence="3" type="ORF">ACFQ4L_10385</name>
</gene>
<feature type="domain" description="Tail spike" evidence="2">
    <location>
        <begin position="111"/>
        <end position="359"/>
    </location>
</feature>
<feature type="coiled-coil region" evidence="1">
    <location>
        <begin position="409"/>
        <end position="443"/>
    </location>
</feature>
<proteinExistence type="predicted"/>
<dbReference type="Proteomes" id="UP001597244">
    <property type="component" value="Unassembled WGS sequence"/>
</dbReference>
<evidence type="ECO:0000313" key="4">
    <source>
        <dbReference type="Proteomes" id="UP001597244"/>
    </source>
</evidence>
<dbReference type="InterPro" id="IPR010572">
    <property type="entry name" value="Tail_dom"/>
</dbReference>
<evidence type="ECO:0000259" key="2">
    <source>
        <dbReference type="Pfam" id="PF06605"/>
    </source>
</evidence>
<protein>
    <submittedName>
        <fullName evidence="3">Phage tail protein</fullName>
    </submittedName>
</protein>
<evidence type="ECO:0000256" key="1">
    <source>
        <dbReference type="SAM" id="Coils"/>
    </source>
</evidence>
<keyword evidence="1" id="KW-0175">Coiled coil</keyword>
<organism evidence="3 4">
    <name type="scientific">Lapidilactobacillus mulanensis</name>
    <dbReference type="NCBI Taxonomy" id="2485999"/>
    <lineage>
        <taxon>Bacteria</taxon>
        <taxon>Bacillati</taxon>
        <taxon>Bacillota</taxon>
        <taxon>Bacilli</taxon>
        <taxon>Lactobacillales</taxon>
        <taxon>Lactobacillaceae</taxon>
        <taxon>Lapidilactobacillus</taxon>
    </lineage>
</organism>
<comment type="caution">
    <text evidence="3">The sequence shown here is derived from an EMBL/GenBank/DDBJ whole genome shotgun (WGS) entry which is preliminary data.</text>
</comment>
<dbReference type="EMBL" id="JBHTOF010000103">
    <property type="protein sequence ID" value="MFD1466468.1"/>
    <property type="molecule type" value="Genomic_DNA"/>
</dbReference>
<keyword evidence="4" id="KW-1185">Reference proteome</keyword>